<feature type="compositionally biased region" description="Polar residues" evidence="1">
    <location>
        <begin position="94"/>
        <end position="111"/>
    </location>
</feature>
<comment type="caution">
    <text evidence="2">The sequence shown here is derived from an EMBL/GenBank/DDBJ whole genome shotgun (WGS) entry which is preliminary data.</text>
</comment>
<feature type="region of interest" description="Disordered" evidence="1">
    <location>
        <begin position="86"/>
        <end position="165"/>
    </location>
</feature>
<feature type="region of interest" description="Disordered" evidence="1">
    <location>
        <begin position="1"/>
        <end position="51"/>
    </location>
</feature>
<evidence type="ECO:0000313" key="3">
    <source>
        <dbReference type="Proteomes" id="UP000724874"/>
    </source>
</evidence>
<proteinExistence type="predicted"/>
<dbReference type="EMBL" id="JADNYJ010000172">
    <property type="protein sequence ID" value="KAF8877329.1"/>
    <property type="molecule type" value="Genomic_DNA"/>
</dbReference>
<accession>A0A9P5NDK1</accession>
<protein>
    <submittedName>
        <fullName evidence="2">Uncharacterized protein</fullName>
    </submittedName>
</protein>
<evidence type="ECO:0000256" key="1">
    <source>
        <dbReference type="SAM" id="MobiDB-lite"/>
    </source>
</evidence>
<evidence type="ECO:0000313" key="2">
    <source>
        <dbReference type="EMBL" id="KAF8877329.1"/>
    </source>
</evidence>
<keyword evidence="3" id="KW-1185">Reference proteome</keyword>
<reference evidence="2" key="1">
    <citation type="submission" date="2020-11" db="EMBL/GenBank/DDBJ databases">
        <authorList>
            <consortium name="DOE Joint Genome Institute"/>
            <person name="Ahrendt S."/>
            <person name="Riley R."/>
            <person name="Andreopoulos W."/>
            <person name="LaButti K."/>
            <person name="Pangilinan J."/>
            <person name="Ruiz-duenas F.J."/>
            <person name="Barrasa J.M."/>
            <person name="Sanchez-Garcia M."/>
            <person name="Camarero S."/>
            <person name="Miyauchi S."/>
            <person name="Serrano A."/>
            <person name="Linde D."/>
            <person name="Babiker R."/>
            <person name="Drula E."/>
            <person name="Ayuso-Fernandez I."/>
            <person name="Pacheco R."/>
            <person name="Padilla G."/>
            <person name="Ferreira P."/>
            <person name="Barriuso J."/>
            <person name="Kellner H."/>
            <person name="Castanera R."/>
            <person name="Alfaro M."/>
            <person name="Ramirez L."/>
            <person name="Pisabarro A.G."/>
            <person name="Kuo A."/>
            <person name="Tritt A."/>
            <person name="Lipzen A."/>
            <person name="He G."/>
            <person name="Yan M."/>
            <person name="Ng V."/>
            <person name="Cullen D."/>
            <person name="Martin F."/>
            <person name="Rosso M.-N."/>
            <person name="Henrissat B."/>
            <person name="Hibbett D."/>
            <person name="Martinez A.T."/>
            <person name="Grigoriev I.V."/>
        </authorList>
    </citation>
    <scope>NUCLEOTIDE SEQUENCE</scope>
    <source>
        <strain evidence="2">AH 44721</strain>
    </source>
</reference>
<gene>
    <name evidence="2" type="ORF">CPB84DRAFT_1752211</name>
</gene>
<feature type="compositionally biased region" description="Low complexity" evidence="1">
    <location>
        <begin position="22"/>
        <end position="51"/>
    </location>
</feature>
<sequence length="198" mass="21504">MKAAVAPQPQNVKAKRAGGRCSYCSSSVCTNSRSSTNSSSDSGSSDPTTPSKLSPCAYMNVHKYAAIQEWASTVSVSVSASASANVTANASSTQPTESTYANPTRAPSLSPSRYFYEPPPSPSVRYSNLNQTQNRNWDRDTSKSPHLSSPNRDFLSDHTPQYPQQDFNLLSPRYRLQPARDTHMKNALGYFFSSSSSA</sequence>
<organism evidence="2 3">
    <name type="scientific">Gymnopilus junonius</name>
    <name type="common">Spectacular rustgill mushroom</name>
    <name type="synonym">Gymnopilus spectabilis subsp. junonius</name>
    <dbReference type="NCBI Taxonomy" id="109634"/>
    <lineage>
        <taxon>Eukaryota</taxon>
        <taxon>Fungi</taxon>
        <taxon>Dikarya</taxon>
        <taxon>Basidiomycota</taxon>
        <taxon>Agaricomycotina</taxon>
        <taxon>Agaricomycetes</taxon>
        <taxon>Agaricomycetidae</taxon>
        <taxon>Agaricales</taxon>
        <taxon>Agaricineae</taxon>
        <taxon>Hymenogastraceae</taxon>
        <taxon>Gymnopilus</taxon>
    </lineage>
</organism>
<name>A0A9P5NDK1_GYMJU</name>
<feature type="compositionally biased region" description="Polar residues" evidence="1">
    <location>
        <begin position="124"/>
        <end position="135"/>
    </location>
</feature>
<dbReference type="AlphaFoldDB" id="A0A9P5NDK1"/>
<dbReference type="Proteomes" id="UP000724874">
    <property type="component" value="Unassembled WGS sequence"/>
</dbReference>